<dbReference type="EMBL" id="CP115174">
    <property type="protein sequence ID" value="WBO23872.1"/>
    <property type="molecule type" value="Genomic_DNA"/>
</dbReference>
<protein>
    <submittedName>
        <fullName evidence="2">KTSC domain-containing protein</fullName>
    </submittedName>
</protein>
<organism evidence="2 3">
    <name type="scientific">Sphingomonas abietis</name>
    <dbReference type="NCBI Taxonomy" id="3012344"/>
    <lineage>
        <taxon>Bacteria</taxon>
        <taxon>Pseudomonadati</taxon>
        <taxon>Pseudomonadota</taxon>
        <taxon>Alphaproteobacteria</taxon>
        <taxon>Sphingomonadales</taxon>
        <taxon>Sphingomonadaceae</taxon>
        <taxon>Sphingomonas</taxon>
    </lineage>
</organism>
<name>A0ABY7NTI1_9SPHN</name>
<gene>
    <name evidence="2" type="ORF">PBT88_07110</name>
</gene>
<reference evidence="2 3" key="1">
    <citation type="submission" date="2022-12" db="EMBL/GenBank/DDBJ databases">
        <title>Sphingomonas abieness sp. nov., an endophytic bacterium isolated from Abies koreana.</title>
        <authorList>
            <person name="Jiang L."/>
            <person name="Lee J."/>
        </authorList>
    </citation>
    <scope>NUCLEOTIDE SEQUENCE [LARGE SCALE GENOMIC DNA]</scope>
    <source>
        <strain evidence="3">PAMB 00755</strain>
    </source>
</reference>
<sequence length="80" mass="9017">MIQTFDYDDGEQRLIVRFVSGLVYAYAGVPAEIAAGLREASSKGHYFTESIRDHFPFTRLRGGVDRRALGRGDATLHEER</sequence>
<dbReference type="Proteomes" id="UP001210865">
    <property type="component" value="Chromosome"/>
</dbReference>
<evidence type="ECO:0000259" key="1">
    <source>
        <dbReference type="Pfam" id="PF13619"/>
    </source>
</evidence>
<evidence type="ECO:0000313" key="3">
    <source>
        <dbReference type="Proteomes" id="UP001210865"/>
    </source>
</evidence>
<feature type="domain" description="KTSC" evidence="1">
    <location>
        <begin position="1"/>
        <end position="55"/>
    </location>
</feature>
<keyword evidence="3" id="KW-1185">Reference proteome</keyword>
<dbReference type="Pfam" id="PF13619">
    <property type="entry name" value="KTSC"/>
    <property type="match status" value="1"/>
</dbReference>
<evidence type="ECO:0000313" key="2">
    <source>
        <dbReference type="EMBL" id="WBO23872.1"/>
    </source>
</evidence>
<accession>A0ABY7NTI1</accession>
<dbReference type="InterPro" id="IPR025309">
    <property type="entry name" value="KTSC_dom"/>
</dbReference>
<proteinExistence type="predicted"/>
<dbReference type="RefSeq" id="WP_270078502.1">
    <property type="nucleotide sequence ID" value="NZ_CP115174.1"/>
</dbReference>